<proteinExistence type="predicted"/>
<evidence type="ECO:0000313" key="1">
    <source>
        <dbReference type="EMBL" id="KAL2636120.1"/>
    </source>
</evidence>
<comment type="caution">
    <text evidence="1">The sequence shown here is derived from an EMBL/GenBank/DDBJ whole genome shotgun (WGS) entry which is preliminary data.</text>
</comment>
<accession>A0ABD1YZL4</accession>
<protein>
    <submittedName>
        <fullName evidence="1">Uncharacterized protein</fullName>
    </submittedName>
</protein>
<keyword evidence="2" id="KW-1185">Reference proteome</keyword>
<gene>
    <name evidence="1" type="ORF">R1flu_007599</name>
</gene>
<organism evidence="1 2">
    <name type="scientific">Riccia fluitans</name>
    <dbReference type="NCBI Taxonomy" id="41844"/>
    <lineage>
        <taxon>Eukaryota</taxon>
        <taxon>Viridiplantae</taxon>
        <taxon>Streptophyta</taxon>
        <taxon>Embryophyta</taxon>
        <taxon>Marchantiophyta</taxon>
        <taxon>Marchantiopsida</taxon>
        <taxon>Marchantiidae</taxon>
        <taxon>Marchantiales</taxon>
        <taxon>Ricciaceae</taxon>
        <taxon>Riccia</taxon>
    </lineage>
</organism>
<name>A0ABD1YZL4_9MARC</name>
<reference evidence="1 2" key="1">
    <citation type="submission" date="2024-09" db="EMBL/GenBank/DDBJ databases">
        <title>Chromosome-scale assembly of Riccia fluitans.</title>
        <authorList>
            <person name="Paukszto L."/>
            <person name="Sawicki J."/>
            <person name="Karawczyk K."/>
            <person name="Piernik-Szablinska J."/>
            <person name="Szczecinska M."/>
            <person name="Mazdziarz M."/>
        </authorList>
    </citation>
    <scope>NUCLEOTIDE SEQUENCE [LARGE SCALE GENOMIC DNA]</scope>
    <source>
        <strain evidence="1">Rf_01</strain>
        <tissue evidence="1">Aerial parts of the thallus</tissue>
    </source>
</reference>
<evidence type="ECO:0000313" key="2">
    <source>
        <dbReference type="Proteomes" id="UP001605036"/>
    </source>
</evidence>
<dbReference type="EMBL" id="JBHFFA010000003">
    <property type="protein sequence ID" value="KAL2636120.1"/>
    <property type="molecule type" value="Genomic_DNA"/>
</dbReference>
<dbReference type="Proteomes" id="UP001605036">
    <property type="component" value="Unassembled WGS sequence"/>
</dbReference>
<sequence>MQKCLNDDNDQSDFRKSALIEEIQEAMENALVINSNPESQDVGDDSDDTLTVPAAIDQREVIDTSLRNVIGLEIHLNQLQESAFLTSEQIYQAKSALFTLRHVLQSRCSAITSENIQNSRQITLFDFNGLNDALKY</sequence>
<dbReference type="AlphaFoldDB" id="A0ABD1YZL4"/>